<dbReference type="InterPro" id="IPR002921">
    <property type="entry name" value="Fungal_lipase-type"/>
</dbReference>
<dbReference type="AlphaFoldDB" id="A0A0X8HVG2"/>
<dbReference type="SUPFAM" id="SSF53474">
    <property type="entry name" value="alpha/beta-Hydrolases"/>
    <property type="match status" value="1"/>
</dbReference>
<keyword evidence="3" id="KW-0732">Signal</keyword>
<accession>A0A0X8HVG2</accession>
<proteinExistence type="predicted"/>
<dbReference type="GO" id="GO:0006629">
    <property type="term" value="P:lipid metabolic process"/>
    <property type="evidence" value="ECO:0007669"/>
    <property type="project" value="InterPro"/>
</dbReference>
<dbReference type="CDD" id="cd00519">
    <property type="entry name" value="Lipase_3"/>
    <property type="match status" value="1"/>
</dbReference>
<name>A0A0X8HVG2_9SACH</name>
<evidence type="ECO:0000313" key="5">
    <source>
        <dbReference type="EMBL" id="AMD22466.1"/>
    </source>
</evidence>
<dbReference type="RefSeq" id="XP_017989462.1">
    <property type="nucleotide sequence ID" value="XM_018134266.1"/>
</dbReference>
<feature type="chain" id="PRO_5007066976" description="triacylglycerol lipase" evidence="3">
    <location>
        <begin position="20"/>
        <end position="368"/>
    </location>
</feature>
<evidence type="ECO:0000256" key="3">
    <source>
        <dbReference type="SAM" id="SignalP"/>
    </source>
</evidence>
<dbReference type="PANTHER" id="PTHR46640">
    <property type="entry name" value="TRIACYLGLYCEROL LIPASE, PUTATIVE (AFU_ORTHOLOGUE AFUA_6G06510)-RELATED"/>
    <property type="match status" value="1"/>
</dbReference>
<protein>
    <recommendedName>
        <fullName evidence="1">triacylglycerol lipase</fullName>
        <ecNumber evidence="1">3.1.1.3</ecNumber>
    </recommendedName>
</protein>
<dbReference type="InterPro" id="IPR029058">
    <property type="entry name" value="AB_hydrolase_fold"/>
</dbReference>
<keyword evidence="2" id="KW-0378">Hydrolase</keyword>
<reference evidence="5 6" key="1">
    <citation type="submission" date="2016-01" db="EMBL/GenBank/DDBJ databases">
        <title>Genome sequence of the yeast Holleya sinecauda.</title>
        <authorList>
            <person name="Dietrich F.S."/>
        </authorList>
    </citation>
    <scope>NUCLEOTIDE SEQUENCE [LARGE SCALE GENOMIC DNA]</scope>
    <source>
        <strain evidence="5 6">ATCC 58844</strain>
    </source>
</reference>
<evidence type="ECO:0000259" key="4">
    <source>
        <dbReference type="Pfam" id="PF01764"/>
    </source>
</evidence>
<feature type="signal peptide" evidence="3">
    <location>
        <begin position="1"/>
        <end position="19"/>
    </location>
</feature>
<dbReference type="InterPro" id="IPR051299">
    <property type="entry name" value="AB_hydrolase_lip/est"/>
</dbReference>
<dbReference type="Proteomes" id="UP000243052">
    <property type="component" value="Chromosome viii"/>
</dbReference>
<feature type="domain" description="Fungal lipase-type" evidence="4">
    <location>
        <begin position="132"/>
        <end position="296"/>
    </location>
</feature>
<dbReference type="Gene3D" id="3.40.50.1820">
    <property type="entry name" value="alpha/beta hydrolase"/>
    <property type="match status" value="1"/>
</dbReference>
<evidence type="ECO:0000256" key="2">
    <source>
        <dbReference type="ARBA" id="ARBA00022801"/>
    </source>
</evidence>
<gene>
    <name evidence="5" type="ORF">AW171_hschr84508</name>
</gene>
<dbReference type="EC" id="3.1.1.3" evidence="1"/>
<dbReference type="GeneID" id="28725819"/>
<dbReference type="OrthoDB" id="406844at2759"/>
<organism evidence="5 6">
    <name type="scientific">Eremothecium sinecaudum</name>
    <dbReference type="NCBI Taxonomy" id="45286"/>
    <lineage>
        <taxon>Eukaryota</taxon>
        <taxon>Fungi</taxon>
        <taxon>Dikarya</taxon>
        <taxon>Ascomycota</taxon>
        <taxon>Saccharomycotina</taxon>
        <taxon>Saccharomycetes</taxon>
        <taxon>Saccharomycetales</taxon>
        <taxon>Saccharomycetaceae</taxon>
        <taxon>Eremothecium</taxon>
    </lineage>
</organism>
<dbReference type="Pfam" id="PF01764">
    <property type="entry name" value="Lipase_3"/>
    <property type="match status" value="1"/>
</dbReference>
<keyword evidence="6" id="KW-1185">Reference proteome</keyword>
<dbReference type="EMBL" id="CP014248">
    <property type="protein sequence ID" value="AMD22466.1"/>
    <property type="molecule type" value="Genomic_DNA"/>
</dbReference>
<dbReference type="PANTHER" id="PTHR46640:SF3">
    <property type="entry name" value="LIPASE LIH1-RELATED"/>
    <property type="match status" value="1"/>
</dbReference>
<dbReference type="GO" id="GO:0004806">
    <property type="term" value="F:triacylglycerol lipase activity"/>
    <property type="evidence" value="ECO:0007669"/>
    <property type="project" value="UniProtKB-EC"/>
</dbReference>
<sequence length="368" mass="42567">MFLQLIVSILYLCIKLCYCLEPYSRELDVRPGEEEHTAMEECARVQILPNTYDKLVYFSKICALTYCIKDSTLTENKTFSDGGCPPQIEFCKNLELNPTAEHTQIELVLVADKDELGTGYVAVDHASKVVMLAFRGSSTQQDWFSNFQIHPTTYFPASFKKYQDLIKRGLIPSCDNCKVHRGFYRFAKTLSRDFLERVEKIFNLYPDYNLVVTGHSLGAALATLCGIELVLRGYHPLVLTYATPKMFNEPLRDWVDTVFESEKIHELSVKKKELKMNKGYFRVVHTQDYIPKVPPLYVAAGLEIFIGKLHFPHEIDDLEYRGIGSGLFDEVDKEVQSIRNQLNERVERWLHMYEHRSYFIMINTCSGF</sequence>
<evidence type="ECO:0000313" key="6">
    <source>
        <dbReference type="Proteomes" id="UP000243052"/>
    </source>
</evidence>
<evidence type="ECO:0000256" key="1">
    <source>
        <dbReference type="ARBA" id="ARBA00013279"/>
    </source>
</evidence>